<organism evidence="1 2">
    <name type="scientific">Campylobacter rectus RM3267</name>
    <dbReference type="NCBI Taxonomy" id="553218"/>
    <lineage>
        <taxon>Bacteria</taxon>
        <taxon>Pseudomonadati</taxon>
        <taxon>Campylobacterota</taxon>
        <taxon>Epsilonproteobacteria</taxon>
        <taxon>Campylobacterales</taxon>
        <taxon>Campylobacteraceae</taxon>
        <taxon>Campylobacter</taxon>
    </lineage>
</organism>
<evidence type="ECO:0000313" key="2">
    <source>
        <dbReference type="Proteomes" id="UP000003082"/>
    </source>
</evidence>
<evidence type="ECO:0000313" key="1">
    <source>
        <dbReference type="EMBL" id="EEF13819.1"/>
    </source>
</evidence>
<protein>
    <submittedName>
        <fullName evidence="1">Uncharacterized protein</fullName>
    </submittedName>
</protein>
<reference evidence="1 2" key="1">
    <citation type="submission" date="2008-08" db="EMBL/GenBank/DDBJ databases">
        <authorList>
            <person name="Madupu R."/>
            <person name="Durkin A.S."/>
            <person name="Torralba M."/>
            <person name="Methe B."/>
            <person name="Sutton G.G."/>
            <person name="Strausberg R.L."/>
            <person name="Nelson K.E."/>
        </authorList>
    </citation>
    <scope>NUCLEOTIDE SEQUENCE [LARGE SCALE GENOMIC DNA]</scope>
    <source>
        <strain evidence="1 2">RM3267</strain>
    </source>
</reference>
<dbReference type="EMBL" id="ACFU01000013">
    <property type="protein sequence ID" value="EEF13819.1"/>
    <property type="molecule type" value="Genomic_DNA"/>
</dbReference>
<sequence length="40" mass="4426">MNIVNLTSQVIFCDKFAPNLNLNSKQNLTAAKLSAHLPQK</sequence>
<proteinExistence type="predicted"/>
<dbReference type="Proteomes" id="UP000003082">
    <property type="component" value="Unassembled WGS sequence"/>
</dbReference>
<gene>
    <name evidence="1" type="ORF">CAMRE0001_0372</name>
</gene>
<dbReference type="STRING" id="553218.CAMRE0001_0372"/>
<dbReference type="AlphaFoldDB" id="B9D2E2"/>
<comment type="caution">
    <text evidence="1">The sequence shown here is derived from an EMBL/GenBank/DDBJ whole genome shotgun (WGS) entry which is preliminary data.</text>
</comment>
<accession>B9D2E2</accession>
<dbReference type="eggNOG" id="ENOG5032QMN">
    <property type="taxonomic scope" value="Bacteria"/>
</dbReference>
<name>B9D2E2_CAMRE</name>
<keyword evidence="2" id="KW-1185">Reference proteome</keyword>